<reference evidence="4 5" key="1">
    <citation type="submission" date="2019-03" db="EMBL/GenBank/DDBJ databases">
        <title>Genomic Encyclopedia of Type Strains, Phase IV (KMG-IV): sequencing the most valuable type-strain genomes for metagenomic binning, comparative biology and taxonomic classification.</title>
        <authorList>
            <person name="Goeker M."/>
        </authorList>
    </citation>
    <scope>NUCLEOTIDE SEQUENCE [LARGE SCALE GENOMIC DNA]</scope>
    <source>
        <strain evidence="4 5">DSM 9035</strain>
    </source>
</reference>
<dbReference type="InterPro" id="IPR006140">
    <property type="entry name" value="D-isomer_DH_NAD-bd"/>
</dbReference>
<dbReference type="GO" id="GO:0051287">
    <property type="term" value="F:NAD binding"/>
    <property type="evidence" value="ECO:0007669"/>
    <property type="project" value="InterPro"/>
</dbReference>
<dbReference type="GO" id="GO:0016491">
    <property type="term" value="F:oxidoreductase activity"/>
    <property type="evidence" value="ECO:0007669"/>
    <property type="project" value="UniProtKB-KW"/>
</dbReference>
<evidence type="ECO:0000313" key="4">
    <source>
        <dbReference type="EMBL" id="TCT00612.1"/>
    </source>
</evidence>
<dbReference type="RefSeq" id="WP_132035958.1">
    <property type="nucleotide sequence ID" value="NZ_SMAI01000021.1"/>
</dbReference>
<sequence length="310" mass="33687">MPEALVFHSAVDARDKWEAALRAEMPDIDIRASPDIGDPADVRYALVWRPPANFFVPFKNLALITNLGAGVDGLLIRDDLPNVPITRISDPNMSRMMASFVTFAVLRHARDIPTFERAQRQRRWHYVQPRTADEIRVGVLGLGELGGLAAGELARQGFQVSGWSRSARQIPGVACVAGIEALPGFLAGCEILVVMLPLTRETRHLLDADRLAMLPAGAKLINVARGPIIDEPALIAALQSGHLAEATLDVFEHEPLPPESPLWDMDTVLITPHLASIAIPRSAAAQIAANVRRIQAGEPVLQTVDPARGY</sequence>
<dbReference type="Pfam" id="PF02826">
    <property type="entry name" value="2-Hacid_dh_C"/>
    <property type="match status" value="1"/>
</dbReference>
<evidence type="ECO:0000259" key="3">
    <source>
        <dbReference type="Pfam" id="PF02826"/>
    </source>
</evidence>
<dbReference type="InterPro" id="IPR036291">
    <property type="entry name" value="NAD(P)-bd_dom_sf"/>
</dbReference>
<dbReference type="Proteomes" id="UP000294664">
    <property type="component" value="Unassembled WGS sequence"/>
</dbReference>
<gene>
    <name evidence="4" type="ORF">EDC64_12132</name>
</gene>
<dbReference type="EMBL" id="SMAI01000021">
    <property type="protein sequence ID" value="TCT00612.1"/>
    <property type="molecule type" value="Genomic_DNA"/>
</dbReference>
<organism evidence="4 5">
    <name type="scientific">Aquabacter spiritensis</name>
    <dbReference type="NCBI Taxonomy" id="933073"/>
    <lineage>
        <taxon>Bacteria</taxon>
        <taxon>Pseudomonadati</taxon>
        <taxon>Pseudomonadota</taxon>
        <taxon>Alphaproteobacteria</taxon>
        <taxon>Hyphomicrobiales</taxon>
        <taxon>Xanthobacteraceae</taxon>
        <taxon>Aquabacter</taxon>
    </lineage>
</organism>
<keyword evidence="5" id="KW-1185">Reference proteome</keyword>
<feature type="domain" description="D-isomer specific 2-hydroxyacid dehydrogenase NAD-binding" evidence="3">
    <location>
        <begin position="104"/>
        <end position="275"/>
    </location>
</feature>
<protein>
    <submittedName>
        <fullName evidence="4">Glyoxylate/hydroxypyruvate reductase A</fullName>
    </submittedName>
</protein>
<keyword evidence="2" id="KW-0520">NAD</keyword>
<dbReference type="PANTHER" id="PTHR43333:SF1">
    <property type="entry name" value="D-ISOMER SPECIFIC 2-HYDROXYACID DEHYDROGENASE NAD-BINDING DOMAIN-CONTAINING PROTEIN"/>
    <property type="match status" value="1"/>
</dbReference>
<comment type="caution">
    <text evidence="4">The sequence shown here is derived from an EMBL/GenBank/DDBJ whole genome shotgun (WGS) entry which is preliminary data.</text>
</comment>
<dbReference type="AlphaFoldDB" id="A0A4R3LK08"/>
<evidence type="ECO:0000256" key="1">
    <source>
        <dbReference type="ARBA" id="ARBA00023002"/>
    </source>
</evidence>
<dbReference type="CDD" id="cd12164">
    <property type="entry name" value="GDH_like_2"/>
    <property type="match status" value="1"/>
</dbReference>
<dbReference type="OrthoDB" id="9787219at2"/>
<name>A0A4R3LK08_9HYPH</name>
<dbReference type="PANTHER" id="PTHR43333">
    <property type="entry name" value="2-HACID_DH_C DOMAIN-CONTAINING PROTEIN"/>
    <property type="match status" value="1"/>
</dbReference>
<dbReference type="SUPFAM" id="SSF51735">
    <property type="entry name" value="NAD(P)-binding Rossmann-fold domains"/>
    <property type="match status" value="1"/>
</dbReference>
<evidence type="ECO:0000313" key="5">
    <source>
        <dbReference type="Proteomes" id="UP000294664"/>
    </source>
</evidence>
<evidence type="ECO:0000256" key="2">
    <source>
        <dbReference type="ARBA" id="ARBA00023027"/>
    </source>
</evidence>
<dbReference type="Gene3D" id="3.40.50.720">
    <property type="entry name" value="NAD(P)-binding Rossmann-like Domain"/>
    <property type="match status" value="2"/>
</dbReference>
<keyword evidence="1" id="KW-0560">Oxidoreductase</keyword>
<proteinExistence type="predicted"/>
<keyword evidence="4" id="KW-0670">Pyruvate</keyword>
<accession>A0A4R3LK08</accession>